<protein>
    <recommendedName>
        <fullName evidence="5">Plus3 domain-containing protein</fullName>
    </recommendedName>
</protein>
<dbReference type="PANTHER" id="PTHR46851:SF11">
    <property type="entry name" value="GYF DOMAIN-CONTAINING PROTEIN"/>
    <property type="match status" value="1"/>
</dbReference>
<dbReference type="InterPro" id="IPR045894">
    <property type="entry name" value="At5g08430-like"/>
</dbReference>
<dbReference type="EMBL" id="JANQDX010000009">
    <property type="protein sequence ID" value="KAL0918475.1"/>
    <property type="molecule type" value="Genomic_DNA"/>
</dbReference>
<dbReference type="CDD" id="cd15568">
    <property type="entry name" value="PHD5_NSD"/>
    <property type="match status" value="1"/>
</dbReference>
<evidence type="ECO:0000313" key="6">
    <source>
        <dbReference type="EMBL" id="KAL0918475.1"/>
    </source>
</evidence>
<dbReference type="PROSITE" id="PS51360">
    <property type="entry name" value="PLUS3"/>
    <property type="match status" value="1"/>
</dbReference>
<dbReference type="Gene3D" id="1.10.245.10">
    <property type="entry name" value="SWIB/MDM2 domain"/>
    <property type="match status" value="1"/>
</dbReference>
<evidence type="ECO:0000256" key="2">
    <source>
        <dbReference type="ARBA" id="ARBA00022771"/>
    </source>
</evidence>
<dbReference type="Gene3D" id="3.90.70.200">
    <property type="entry name" value="Plus-3 domain"/>
    <property type="match status" value="1"/>
</dbReference>
<accession>A0ABD0V0C7</accession>
<proteinExistence type="predicted"/>
<dbReference type="Gene3D" id="3.30.40.10">
    <property type="entry name" value="Zinc/RING finger domain, C3HC4 (zinc finger)"/>
    <property type="match status" value="1"/>
</dbReference>
<keyword evidence="3" id="KW-0862">Zinc</keyword>
<sequence>MSTQPADKEALSEDYCFVCKDGGHLRLCDHKDCTKSYHPECVNKDPTFLDADETWTCGWHSCFVCYKRSTFKCFCCPTSFCRKCVRKAEFGQVKGTKGFCGECLRLAKLVEDCADVDSDEEKVDFDDRNTWEFLFKDYWPIVKRQEGLTKENVRYADALLNRVYKGKNWSDLDVSSGQDVSSEQPVEVSDSEDDCEIEDHPLMPLKWKRDRKSRTRKKSKSGKNMFVGWGSTVLVKFLADLGKETNKPLEKFDVYEIVRDYILSKGLLHHDKRGRKYAISDSTLHCLIRRRKFKLSRLYTLLERHFASSDGSFDEFSSAEEDVYAKSGRRKRTTRCDSKVRCHSKVRCDSKVKPDIYHYNELLLEPPKSCFAEITRNTIKAVYLKRSLIVELLKDPTTIETKVIGCFVRVKVDPKGFNSTPWKLYQLGQVIAVKKVPQEYTFKEMSTDIVLCISNISMDVKICMLSDDDFEEEECKDLHQLVETGLFQRPSIVELEKKISIIHEDIVKHSINKELLKLDKLIERANEKGWRKELFEYMDRKKLLSKPEEAARLIKELPKIMADTLVAEESSRSSLHNVGESKQGLPTLPTPDMAYLERSTVWGISQQLILINCLFDLTVKICIDFPIFGLVVFITFSF</sequence>
<feature type="compositionally biased region" description="Polar residues" evidence="4">
    <location>
        <begin position="173"/>
        <end position="184"/>
    </location>
</feature>
<dbReference type="Pfam" id="PF03126">
    <property type="entry name" value="Plus-3"/>
    <property type="match status" value="1"/>
</dbReference>
<comment type="caution">
    <text evidence="6">The sequence shown here is derived from an EMBL/GenBank/DDBJ whole genome shotgun (WGS) entry which is preliminary data.</text>
</comment>
<dbReference type="Pfam" id="PF22908">
    <property type="entry name" value="PHD_NSD"/>
    <property type="match status" value="1"/>
</dbReference>
<dbReference type="SUPFAM" id="SSF47592">
    <property type="entry name" value="SWIB/MDM2 domain"/>
    <property type="match status" value="1"/>
</dbReference>
<evidence type="ECO:0000256" key="1">
    <source>
        <dbReference type="ARBA" id="ARBA00022723"/>
    </source>
</evidence>
<evidence type="ECO:0000256" key="3">
    <source>
        <dbReference type="ARBA" id="ARBA00022833"/>
    </source>
</evidence>
<dbReference type="SUPFAM" id="SSF57903">
    <property type="entry name" value="FYVE/PHD zinc finger"/>
    <property type="match status" value="1"/>
</dbReference>
<dbReference type="SMART" id="SM00249">
    <property type="entry name" value="PHD"/>
    <property type="match status" value="1"/>
</dbReference>
<dbReference type="InterPro" id="IPR055198">
    <property type="entry name" value="NSD_PHD"/>
</dbReference>
<dbReference type="InterPro" id="IPR011011">
    <property type="entry name" value="Znf_FYVE_PHD"/>
</dbReference>
<reference evidence="6 7" key="1">
    <citation type="journal article" date="2024" name="Plant Biotechnol. J.">
        <title>Dendrobium thyrsiflorum genome and its molecular insights into genes involved in important horticultural traits.</title>
        <authorList>
            <person name="Chen B."/>
            <person name="Wang J.Y."/>
            <person name="Zheng P.J."/>
            <person name="Li K.L."/>
            <person name="Liang Y.M."/>
            <person name="Chen X.F."/>
            <person name="Zhang C."/>
            <person name="Zhao X."/>
            <person name="He X."/>
            <person name="Zhang G.Q."/>
            <person name="Liu Z.J."/>
            <person name="Xu Q."/>
        </authorList>
    </citation>
    <scope>NUCLEOTIDE SEQUENCE [LARGE SCALE GENOMIC DNA]</scope>
    <source>
        <strain evidence="6">GZMU011</strain>
    </source>
</reference>
<dbReference type="Proteomes" id="UP001552299">
    <property type="component" value="Unassembled WGS sequence"/>
</dbReference>
<name>A0ABD0V0C7_DENTH</name>
<dbReference type="InterPro" id="IPR013083">
    <property type="entry name" value="Znf_RING/FYVE/PHD"/>
</dbReference>
<dbReference type="SUPFAM" id="SSF159042">
    <property type="entry name" value="Plus3-like"/>
    <property type="match status" value="1"/>
</dbReference>
<evidence type="ECO:0000256" key="4">
    <source>
        <dbReference type="SAM" id="MobiDB-lite"/>
    </source>
</evidence>
<evidence type="ECO:0000259" key="5">
    <source>
        <dbReference type="PROSITE" id="PS51360"/>
    </source>
</evidence>
<evidence type="ECO:0000313" key="7">
    <source>
        <dbReference type="Proteomes" id="UP001552299"/>
    </source>
</evidence>
<dbReference type="Pfam" id="PF25980">
    <property type="entry name" value="NERD_plant"/>
    <property type="match status" value="1"/>
</dbReference>
<organism evidence="6 7">
    <name type="scientific">Dendrobium thyrsiflorum</name>
    <name type="common">Pinecone-like raceme dendrobium</name>
    <name type="synonym">Orchid</name>
    <dbReference type="NCBI Taxonomy" id="117978"/>
    <lineage>
        <taxon>Eukaryota</taxon>
        <taxon>Viridiplantae</taxon>
        <taxon>Streptophyta</taxon>
        <taxon>Embryophyta</taxon>
        <taxon>Tracheophyta</taxon>
        <taxon>Spermatophyta</taxon>
        <taxon>Magnoliopsida</taxon>
        <taxon>Liliopsida</taxon>
        <taxon>Asparagales</taxon>
        <taxon>Orchidaceae</taxon>
        <taxon>Epidendroideae</taxon>
        <taxon>Malaxideae</taxon>
        <taxon>Dendrobiinae</taxon>
        <taxon>Dendrobium</taxon>
    </lineage>
</organism>
<dbReference type="PANTHER" id="PTHR46851">
    <property type="entry name" value="OS01G0884500 PROTEIN"/>
    <property type="match status" value="1"/>
</dbReference>
<dbReference type="InterPro" id="IPR036885">
    <property type="entry name" value="SWIB_MDM2_dom_sf"/>
</dbReference>
<gene>
    <name evidence="6" type="ORF">M5K25_010484</name>
</gene>
<keyword evidence="7" id="KW-1185">Reference proteome</keyword>
<dbReference type="SMART" id="SM00719">
    <property type="entry name" value="Plus3"/>
    <property type="match status" value="1"/>
</dbReference>
<dbReference type="InterPro" id="IPR058668">
    <property type="entry name" value="NERD_dom"/>
</dbReference>
<feature type="region of interest" description="Disordered" evidence="4">
    <location>
        <begin position="173"/>
        <end position="194"/>
    </location>
</feature>
<keyword evidence="2" id="KW-0863">Zinc-finger</keyword>
<dbReference type="InterPro" id="IPR004343">
    <property type="entry name" value="Plus-3_dom"/>
</dbReference>
<dbReference type="InterPro" id="IPR036128">
    <property type="entry name" value="Plus3-like_sf"/>
</dbReference>
<feature type="domain" description="Plus3" evidence="5">
    <location>
        <begin position="373"/>
        <end position="507"/>
    </location>
</feature>
<dbReference type="InterPro" id="IPR001965">
    <property type="entry name" value="Znf_PHD"/>
</dbReference>
<keyword evidence="1" id="KW-0479">Metal-binding</keyword>
<dbReference type="GO" id="GO:0008270">
    <property type="term" value="F:zinc ion binding"/>
    <property type="evidence" value="ECO:0007669"/>
    <property type="project" value="UniProtKB-KW"/>
</dbReference>
<dbReference type="AlphaFoldDB" id="A0ABD0V0C7"/>